<dbReference type="AlphaFoldDB" id="A0A0B0PEW9"/>
<evidence type="ECO:0000313" key="3">
    <source>
        <dbReference type="Proteomes" id="UP000032142"/>
    </source>
</evidence>
<keyword evidence="3" id="KW-1185">Reference proteome</keyword>
<accession>A0A0B0PEW9</accession>
<proteinExistence type="predicted"/>
<feature type="region of interest" description="Disordered" evidence="1">
    <location>
        <begin position="1"/>
        <end position="24"/>
    </location>
</feature>
<dbReference type="Proteomes" id="UP000032142">
    <property type="component" value="Unassembled WGS sequence"/>
</dbReference>
<reference evidence="3" key="1">
    <citation type="submission" date="2014-09" db="EMBL/GenBank/DDBJ databases">
        <authorList>
            <person name="Mudge J."/>
            <person name="Ramaraj T."/>
            <person name="Lindquist I.E."/>
            <person name="Bharti A.K."/>
            <person name="Sundararajan A."/>
            <person name="Cameron C.T."/>
            <person name="Woodward J.E."/>
            <person name="May G.D."/>
            <person name="Brubaker C."/>
            <person name="Broadhvest J."/>
            <person name="Wilkins T.A."/>
        </authorList>
    </citation>
    <scope>NUCLEOTIDE SEQUENCE</scope>
    <source>
        <strain evidence="3">cv. AKA8401</strain>
    </source>
</reference>
<organism evidence="2 3">
    <name type="scientific">Gossypium arboreum</name>
    <name type="common">Tree cotton</name>
    <name type="synonym">Gossypium nanking</name>
    <dbReference type="NCBI Taxonomy" id="29729"/>
    <lineage>
        <taxon>Eukaryota</taxon>
        <taxon>Viridiplantae</taxon>
        <taxon>Streptophyta</taxon>
        <taxon>Embryophyta</taxon>
        <taxon>Tracheophyta</taxon>
        <taxon>Spermatophyta</taxon>
        <taxon>Magnoliopsida</taxon>
        <taxon>eudicotyledons</taxon>
        <taxon>Gunneridae</taxon>
        <taxon>Pentapetalae</taxon>
        <taxon>rosids</taxon>
        <taxon>malvids</taxon>
        <taxon>Malvales</taxon>
        <taxon>Malvaceae</taxon>
        <taxon>Malvoideae</taxon>
        <taxon>Gossypium</taxon>
    </lineage>
</organism>
<evidence type="ECO:0000256" key="1">
    <source>
        <dbReference type="SAM" id="MobiDB-lite"/>
    </source>
</evidence>
<protein>
    <submittedName>
        <fullName evidence="2">Uncharacterized protein</fullName>
    </submittedName>
</protein>
<evidence type="ECO:0000313" key="2">
    <source>
        <dbReference type="EMBL" id="KHG24988.1"/>
    </source>
</evidence>
<name>A0A0B0PEW9_GOSAR</name>
<gene>
    <name evidence="2" type="ORF">F383_31297</name>
</gene>
<sequence length="51" mass="5430">MVDDANGCHATRGRGDDQGRGGRGGMRGGVRGGHWLAWCAAEAWGLSFFCY</sequence>
<dbReference type="EMBL" id="KN430872">
    <property type="protein sequence ID" value="KHG24988.1"/>
    <property type="molecule type" value="Genomic_DNA"/>
</dbReference>